<dbReference type="Proteomes" id="UP000546257">
    <property type="component" value="Unassembled WGS sequence"/>
</dbReference>
<evidence type="ECO:0000259" key="1">
    <source>
        <dbReference type="Pfam" id="PF08031"/>
    </source>
</evidence>
<reference evidence="2 3" key="1">
    <citation type="submission" date="2020-08" db="EMBL/GenBank/DDBJ databases">
        <authorList>
            <person name="Seo M.-J."/>
        </authorList>
    </citation>
    <scope>NUCLEOTIDE SEQUENCE [LARGE SCALE GENOMIC DNA]</scope>
    <source>
        <strain evidence="2 3">MBLA0160</strain>
    </source>
</reference>
<gene>
    <name evidence="2" type="ORF">H5V44_01140</name>
</gene>
<proteinExistence type="predicted"/>
<dbReference type="InterPro" id="IPR016169">
    <property type="entry name" value="FAD-bd_PCMH_sub2"/>
</dbReference>
<sequence>MHGSNYSRLANVKAKYDPENVFSRNVTVRPAD</sequence>
<organism evidence="2 3">
    <name type="scientific">Halobellus ruber</name>
    <dbReference type="NCBI Taxonomy" id="2761102"/>
    <lineage>
        <taxon>Archaea</taxon>
        <taxon>Methanobacteriati</taxon>
        <taxon>Methanobacteriota</taxon>
        <taxon>Stenosarchaea group</taxon>
        <taxon>Halobacteria</taxon>
        <taxon>Halobacteriales</taxon>
        <taxon>Haloferacaceae</taxon>
        <taxon>Halobellus</taxon>
    </lineage>
</organism>
<accession>A0A7J9SDT2</accession>
<dbReference type="Pfam" id="PF08031">
    <property type="entry name" value="BBE"/>
    <property type="match status" value="1"/>
</dbReference>
<dbReference type="Gene3D" id="3.30.465.10">
    <property type="match status" value="1"/>
</dbReference>
<comment type="caution">
    <text evidence="2">The sequence shown here is derived from an EMBL/GenBank/DDBJ whole genome shotgun (WGS) entry which is preliminary data.</text>
</comment>
<dbReference type="GO" id="GO:0050660">
    <property type="term" value="F:flavin adenine dinucleotide binding"/>
    <property type="evidence" value="ECO:0007669"/>
    <property type="project" value="InterPro"/>
</dbReference>
<dbReference type="InterPro" id="IPR012951">
    <property type="entry name" value="BBE"/>
</dbReference>
<feature type="domain" description="Berberine/berberine-like" evidence="1">
    <location>
        <begin position="2"/>
        <end position="25"/>
    </location>
</feature>
<dbReference type="RefSeq" id="WP_185191301.1">
    <property type="nucleotide sequence ID" value="NZ_JACKXD010000001.1"/>
</dbReference>
<name>A0A7J9SDT2_9EURY</name>
<dbReference type="EMBL" id="JACKXD010000001">
    <property type="protein sequence ID" value="MBB6644918.1"/>
    <property type="molecule type" value="Genomic_DNA"/>
</dbReference>
<keyword evidence="3" id="KW-1185">Reference proteome</keyword>
<protein>
    <submittedName>
        <fullName evidence="2">BBE domain-containing protein</fullName>
    </submittedName>
</protein>
<dbReference type="GO" id="GO:0016491">
    <property type="term" value="F:oxidoreductase activity"/>
    <property type="evidence" value="ECO:0007669"/>
    <property type="project" value="InterPro"/>
</dbReference>
<evidence type="ECO:0000313" key="2">
    <source>
        <dbReference type="EMBL" id="MBB6644918.1"/>
    </source>
</evidence>
<evidence type="ECO:0000313" key="3">
    <source>
        <dbReference type="Proteomes" id="UP000546257"/>
    </source>
</evidence>
<dbReference type="AlphaFoldDB" id="A0A7J9SDT2"/>